<feature type="transmembrane region" description="Helical" evidence="7">
    <location>
        <begin position="6"/>
        <end position="25"/>
    </location>
</feature>
<dbReference type="Pfam" id="PF01270">
    <property type="entry name" value="Glyco_hydro_8"/>
    <property type="match status" value="1"/>
</dbReference>
<dbReference type="EMBL" id="CP042383">
    <property type="protein sequence ID" value="QEA42436.1"/>
    <property type="molecule type" value="Genomic_DNA"/>
</dbReference>
<dbReference type="Gene3D" id="1.50.10.10">
    <property type="match status" value="1"/>
</dbReference>
<evidence type="ECO:0000256" key="4">
    <source>
        <dbReference type="ARBA" id="ARBA00023295"/>
    </source>
</evidence>
<comment type="similarity">
    <text evidence="1 6">Belongs to the glycosyl hydrolase 8 (cellulase D) family.</text>
</comment>
<keyword evidence="3 6" id="KW-0378">Hydrolase</keyword>
<dbReference type="RefSeq" id="WP_147651653.1">
    <property type="nucleotide sequence ID" value="NZ_CP042383.1"/>
</dbReference>
<reference evidence="8 9" key="1">
    <citation type="submission" date="2019-06" db="EMBL/GenBank/DDBJ databases">
        <title>Genome analyses of bacteria isolated from kimchi.</title>
        <authorList>
            <person name="Lee S."/>
            <person name="Ahn S."/>
            <person name="Roh S."/>
        </authorList>
    </citation>
    <scope>NUCLEOTIDE SEQUENCE [LARGE SCALE GENOMIC DNA]</scope>
    <source>
        <strain evidence="8 9">CBA3630</strain>
    </source>
</reference>
<evidence type="ECO:0000256" key="1">
    <source>
        <dbReference type="ARBA" id="ARBA00009209"/>
    </source>
</evidence>
<evidence type="ECO:0000256" key="7">
    <source>
        <dbReference type="SAM" id="Phobius"/>
    </source>
</evidence>
<keyword evidence="6" id="KW-0624">Polysaccharide degradation</keyword>
<feature type="active site" description="Nucleophile" evidence="5">
    <location>
        <position position="141"/>
    </location>
</feature>
<evidence type="ECO:0000313" key="9">
    <source>
        <dbReference type="Proteomes" id="UP000321296"/>
    </source>
</evidence>
<evidence type="ECO:0000313" key="8">
    <source>
        <dbReference type="EMBL" id="QEA42436.1"/>
    </source>
</evidence>
<keyword evidence="7" id="KW-1133">Transmembrane helix</keyword>
<keyword evidence="7" id="KW-0472">Membrane</keyword>
<evidence type="ECO:0000256" key="5">
    <source>
        <dbReference type="PROSITE-ProRule" id="PRU10058"/>
    </source>
</evidence>
<keyword evidence="6" id="KW-0119">Carbohydrate metabolism</keyword>
<dbReference type="GO" id="GO:0004553">
    <property type="term" value="F:hydrolase activity, hydrolyzing O-glycosyl compounds"/>
    <property type="evidence" value="ECO:0007669"/>
    <property type="project" value="InterPro"/>
</dbReference>
<evidence type="ECO:0000256" key="3">
    <source>
        <dbReference type="ARBA" id="ARBA00022801"/>
    </source>
</evidence>
<keyword evidence="2" id="KW-0732">Signal</keyword>
<evidence type="ECO:0000256" key="2">
    <source>
        <dbReference type="ARBA" id="ARBA00022729"/>
    </source>
</evidence>
<proteinExistence type="inferred from homology"/>
<dbReference type="PROSITE" id="PS00812">
    <property type="entry name" value="GLYCOSYL_HYDROL_F8"/>
    <property type="match status" value="1"/>
</dbReference>
<dbReference type="InterPro" id="IPR002037">
    <property type="entry name" value="Glyco_hydro_8"/>
</dbReference>
<dbReference type="KEGG" id="lpse:FGL85_07960"/>
<dbReference type="InterPro" id="IPR019834">
    <property type="entry name" value="Glyco_hydro_8_CS"/>
</dbReference>
<dbReference type="AlphaFoldDB" id="A0A5B8T0G8"/>
<organism evidence="8 9">
    <name type="scientific">Leuconostoc pseudomesenteroides</name>
    <dbReference type="NCBI Taxonomy" id="33968"/>
    <lineage>
        <taxon>Bacteria</taxon>
        <taxon>Bacillati</taxon>
        <taxon>Bacillota</taxon>
        <taxon>Bacilli</taxon>
        <taxon>Lactobacillales</taxon>
        <taxon>Lactobacillaceae</taxon>
        <taxon>Leuconostoc</taxon>
    </lineage>
</organism>
<keyword evidence="7" id="KW-0812">Transmembrane</keyword>
<dbReference type="SUPFAM" id="SSF48208">
    <property type="entry name" value="Six-hairpin glycosidases"/>
    <property type="match status" value="1"/>
</dbReference>
<accession>A0A5B8T0G8</accession>
<dbReference type="InterPro" id="IPR008928">
    <property type="entry name" value="6-hairpin_glycosidase_sf"/>
</dbReference>
<dbReference type="GO" id="GO:0000272">
    <property type="term" value="P:polysaccharide catabolic process"/>
    <property type="evidence" value="ECO:0007669"/>
    <property type="project" value="UniProtKB-KW"/>
</dbReference>
<sequence>MKSNKYPVILSLLIILAYIGVLIALRINHETDVKYKAYQDWQHQFIVKYNSKQDLINTIKNKKKPVALSEGQGYGMQIIAKAGQKGWAKQSQFERLLAYYLENRITVKTDNNKAEKTYLMSWQQQYNKSQKWVGSDQSATDGDLYIAQSLLTAAKTWPQSASKYRNLAKKIADDILKYEYNQKDKFLTTGSWVTKSSDYYQIMRTSDVMPSVFDNLHEVTKDSTWQTVNTNMLQYLSDLSARNQSGLLPDFAVVSHSKAKPAKANSVAGANDGDYSANACRVPMMLADSSDKQAKKVLTKLMNFFKKQSTISAGYTLKGKSLNSQTMASFNAPIYYAASVNHDYGYDILFKNQKIILSDSMADLHYYDATLTVLSILGGLND</sequence>
<dbReference type="Proteomes" id="UP000321296">
    <property type="component" value="Chromosome"/>
</dbReference>
<name>A0A5B8T0G8_LEUPS</name>
<gene>
    <name evidence="8" type="ORF">FGL85_07960</name>
</gene>
<dbReference type="InterPro" id="IPR012341">
    <property type="entry name" value="6hp_glycosidase-like_sf"/>
</dbReference>
<protein>
    <recommendedName>
        <fullName evidence="6">Glucanase</fullName>
        <ecNumber evidence="6">3.2.1.-</ecNumber>
    </recommendedName>
</protein>
<keyword evidence="4 6" id="KW-0326">Glycosidase</keyword>
<dbReference type="EC" id="3.2.1.-" evidence="6"/>
<evidence type="ECO:0000256" key="6">
    <source>
        <dbReference type="RuleBase" id="RU361167"/>
    </source>
</evidence>
<dbReference type="PRINTS" id="PR00735">
    <property type="entry name" value="GLHYDRLASE8"/>
</dbReference>